<dbReference type="SMART" id="SM00726">
    <property type="entry name" value="UIM"/>
    <property type="match status" value="2"/>
</dbReference>
<evidence type="ECO:0007829" key="19">
    <source>
        <dbReference type="ProteomicsDB" id="B1AUU8"/>
    </source>
</evidence>
<reference evidence="26" key="10">
    <citation type="journal article" date="2010" name="Sci. Signal.">
        <title>Quantitative phosphoproteomics reveals widespread full phosphorylation site occupancy during mitosis.</title>
        <authorList>
            <person name="Olsen J.V."/>
            <person name="Vermeulen M."/>
            <person name="Santamaria A."/>
            <person name="Kumar C."/>
            <person name="Miller M.L."/>
            <person name="Jensen L.J."/>
            <person name="Gnad F."/>
            <person name="Cox J."/>
            <person name="Jensen T.S."/>
            <person name="Nigg E.A."/>
            <person name="Brunak S."/>
            <person name="Mann M."/>
        </authorList>
    </citation>
    <scope>IDENTIFICATION BY MASS SPECTROMETRY [LARGE SCALE ANALYSIS]</scope>
</reference>
<keyword evidence="6" id="KW-0677">Repeat</keyword>
<reference evidence="27" key="11">
    <citation type="journal article" date="2011" name="BMC Syst. Biol.">
        <title>Initial characterization of the human central proteome.</title>
        <authorList>
            <person name="Burkard T.R."/>
            <person name="Planyavsky M."/>
            <person name="Kaupe I."/>
            <person name="Breitwieser F.P."/>
            <person name="Burckstummer T."/>
            <person name="Bennett K.L."/>
            <person name="Superti-Furga G."/>
            <person name="Colinge J."/>
        </authorList>
    </citation>
    <scope>IDENTIFICATION BY MASS SPECTROMETRY [LARGE SCALE ANALYSIS]</scope>
</reference>
<evidence type="ECO:0007829" key="18">
    <source>
        <dbReference type="PeptideAtlas" id="B1AUU8"/>
    </source>
</evidence>
<dbReference type="InterPro" id="IPR000261">
    <property type="entry name" value="EH_dom"/>
</dbReference>
<dbReference type="GO" id="GO:0005905">
    <property type="term" value="C:clathrin-coated pit"/>
    <property type="evidence" value="ECO:0007669"/>
    <property type="project" value="UniProtKB-KW"/>
</dbReference>
<reference evidence="23" key="6">
    <citation type="journal article" date="2008" name="Mol. Cell">
        <title>Kinase-selective enrichment enables quantitative phosphoproteomics of the kinome across the cell cycle.</title>
        <authorList>
            <person name="Daub H."/>
            <person name="Olsen J.V."/>
            <person name="Bairlein M."/>
            <person name="Gnad F."/>
            <person name="Oppermann F.S."/>
            <person name="Korner R."/>
            <person name="Greff Z."/>
            <person name="Keri G."/>
            <person name="Stemmann O."/>
            <person name="Mann M."/>
        </authorList>
    </citation>
    <scope>IDENTIFICATION BY MASS SPECTROMETRY [LARGE SCALE ANALYSIS]</scope>
</reference>
<keyword evidence="2" id="KW-1003">Cell membrane</keyword>
<evidence type="ECO:0000256" key="7">
    <source>
        <dbReference type="ARBA" id="ARBA00022837"/>
    </source>
</evidence>
<evidence type="ECO:0000256" key="13">
    <source>
        <dbReference type="SAM" id="MobiDB-lite"/>
    </source>
</evidence>
<evidence type="ECO:0007829" key="27">
    <source>
        <dbReference type="PubMed" id="21269460"/>
    </source>
</evidence>
<reference evidence="16" key="17">
    <citation type="submission" date="2025-08" db="UniProtKB">
        <authorList>
            <consortium name="Ensembl"/>
        </authorList>
    </citation>
    <scope>IDENTIFICATION</scope>
</reference>
<dbReference type="PROSITE" id="PS50222">
    <property type="entry name" value="EF_HAND_2"/>
    <property type="match status" value="3"/>
</dbReference>
<dbReference type="Gene3D" id="1.10.238.10">
    <property type="entry name" value="EF-hand"/>
    <property type="match status" value="3"/>
</dbReference>
<evidence type="ECO:0007829" key="22">
    <source>
        <dbReference type="PubMed" id="18669648"/>
    </source>
</evidence>
<dbReference type="Pfam" id="PF12763">
    <property type="entry name" value="EH"/>
    <property type="match status" value="3"/>
</dbReference>
<evidence type="ECO:0007829" key="29">
    <source>
        <dbReference type="PubMed" id="22223895"/>
    </source>
</evidence>
<dbReference type="Proteomes" id="UP000005640">
    <property type="component" value="Chromosome 1"/>
</dbReference>
<evidence type="ECO:0000256" key="6">
    <source>
        <dbReference type="ARBA" id="ARBA00022737"/>
    </source>
</evidence>
<reference evidence="16 17" key="4">
    <citation type="journal article" date="2006" name="Nature">
        <title>The DNA sequence and biological annotation of human chromosome 1.</title>
        <authorList>
            <person name="Gregory S.G."/>
            <person name="Barlow K.F."/>
            <person name="McLay K.E."/>
            <person name="Kaul R."/>
            <person name="Swarbreck D."/>
            <person name="Dunham A."/>
            <person name="Scott C.E."/>
            <person name="Howe K.L."/>
            <person name="Woodfine K."/>
            <person name="Spencer C.C."/>
            <person name="Jones M.C."/>
            <person name="Gillson C."/>
            <person name="Searle S."/>
            <person name="Zhou Y."/>
            <person name="Kokocinski F."/>
            <person name="McDonald L."/>
            <person name="Evans R."/>
            <person name="Phillips K."/>
            <person name="Atkinson A."/>
            <person name="Cooper R."/>
            <person name="Jones C."/>
            <person name="Hall R.E."/>
            <person name="Andrews T.D."/>
            <person name="Lloyd C."/>
            <person name="Ainscough R."/>
            <person name="Almeida J.P."/>
            <person name="Ambrose K.D."/>
            <person name="Anderson F."/>
            <person name="Andrew R.W."/>
            <person name="Ashwell R.I."/>
            <person name="Aubin K."/>
            <person name="Babbage A.K."/>
            <person name="Bagguley C.L."/>
            <person name="Bailey J."/>
            <person name="Beasley H."/>
            <person name="Bethel G."/>
            <person name="Bird C.P."/>
            <person name="Bray-Allen S."/>
            <person name="Brown J.Y."/>
            <person name="Brown A.J."/>
            <person name="Buckley D."/>
            <person name="Burton J."/>
            <person name="Bye J."/>
            <person name="Carder C."/>
            <person name="Chapman J.C."/>
            <person name="Clark S.Y."/>
            <person name="Clarke G."/>
            <person name="Clee C."/>
            <person name="Cobley V."/>
            <person name="Collier R.E."/>
            <person name="Corby N."/>
            <person name="Coville G.J."/>
            <person name="Davies J."/>
            <person name="Deadman R."/>
            <person name="Dunn M."/>
            <person name="Earthrowl M."/>
            <person name="Ellington A.G."/>
            <person name="Errington H."/>
            <person name="Frankish A."/>
            <person name="Frankland J."/>
            <person name="French L."/>
            <person name="Garner P."/>
            <person name="Garnett J."/>
            <person name="Gay L."/>
            <person name="Ghori M.R."/>
            <person name="Gibson R."/>
            <person name="Gilby L.M."/>
            <person name="Gillett W."/>
            <person name="Glithero R.J."/>
            <person name="Grafham D.V."/>
            <person name="Griffiths C."/>
            <person name="Griffiths-Jones S."/>
            <person name="Grocock R."/>
            <person name="Hammond S."/>
            <person name="Harrison E.S."/>
            <person name="Hart E."/>
            <person name="Haugen E."/>
            <person name="Heath P.D."/>
            <person name="Holmes S."/>
            <person name="Holt K."/>
            <person name="Howden P.J."/>
            <person name="Hunt A.R."/>
            <person name="Hunt S.E."/>
            <person name="Hunter G."/>
            <person name="Isherwood J."/>
            <person name="James R."/>
            <person name="Johnson C."/>
            <person name="Johnson D."/>
            <person name="Joy A."/>
            <person name="Kay M."/>
            <person name="Kershaw J.K."/>
            <person name="Kibukawa M."/>
            <person name="Kimberley A.M."/>
            <person name="King A."/>
            <person name="Knights A.J."/>
            <person name="Lad H."/>
            <person name="Laird G."/>
            <person name="Lawlor S."/>
            <person name="Leongamornlert D.A."/>
            <person name="Lloyd D.M."/>
            <person name="Loveland J."/>
            <person name="Lovell J."/>
            <person name="Lush M.J."/>
            <person name="Lyne R."/>
            <person name="Martin S."/>
            <person name="Mashreghi-Mohammadi M."/>
            <person name="Matthews L."/>
            <person name="Matthews N.S."/>
            <person name="McLaren S."/>
            <person name="Milne S."/>
            <person name="Mistry S."/>
            <person name="Moore M.J."/>
            <person name="Nickerson T."/>
            <person name="O'Dell C.N."/>
            <person name="Oliver K."/>
            <person name="Palmeiri A."/>
            <person name="Palmer S.A."/>
            <person name="Parker A."/>
            <person name="Patel D."/>
            <person name="Pearce A.V."/>
            <person name="Peck A.I."/>
            <person name="Pelan S."/>
            <person name="Phelps K."/>
            <person name="Phillimore B.J."/>
            <person name="Plumb R."/>
            <person name="Rajan J."/>
            <person name="Raymond C."/>
            <person name="Rouse G."/>
            <person name="Saenphimmachak C."/>
            <person name="Sehra H.K."/>
            <person name="Sheridan E."/>
            <person name="Shownkeen R."/>
            <person name="Sims S."/>
            <person name="Skuce C.D."/>
            <person name="Smith M."/>
            <person name="Steward C."/>
            <person name="Subramanian S."/>
            <person name="Sycamore N."/>
            <person name="Tracey A."/>
            <person name="Tromans A."/>
            <person name="Van Helmond Z."/>
            <person name="Wall M."/>
            <person name="Wallis J.M."/>
            <person name="White S."/>
            <person name="Whitehead S.L."/>
            <person name="Wilkinson J.E."/>
            <person name="Willey D.L."/>
            <person name="Williams H."/>
            <person name="Wilming L."/>
            <person name="Wray P.W."/>
            <person name="Wu Z."/>
            <person name="Coulson A."/>
            <person name="Vaudin M."/>
            <person name="Sulston J.E."/>
            <person name="Durbin R."/>
            <person name="Hubbard T."/>
            <person name="Wooster R."/>
            <person name="Dunham I."/>
            <person name="Carter N.P."/>
            <person name="McVean G."/>
            <person name="Ross M.T."/>
            <person name="Harrow J."/>
            <person name="Olson M.V."/>
            <person name="Beck S."/>
            <person name="Rogers J."/>
            <person name="Bentley D.R."/>
            <person name="Banerjee R."/>
            <person name="Bryant S.P."/>
            <person name="Burford D.C."/>
            <person name="Burrill W.D."/>
            <person name="Clegg S.M."/>
            <person name="Dhami P."/>
            <person name="Dovey O."/>
            <person name="Faulkner L.M."/>
            <person name="Gribble S.M."/>
            <person name="Langford C.F."/>
            <person name="Pandian R.D."/>
            <person name="Porter K.M."/>
            <person name="Prigmore E."/>
        </authorList>
    </citation>
    <scope>NUCLEOTIDE SEQUENCE [LARGE SCALE GENOMIC DNA]</scope>
</reference>
<dbReference type="ProteomicsDB" id="3353"/>
<dbReference type="OpenTargets" id="ENSG00000085832"/>
<keyword evidence="12" id="KW-0175">Coiled coil</keyword>
<evidence type="ECO:0007829" key="23">
    <source>
        <dbReference type="PubMed" id="18691976"/>
    </source>
</evidence>
<dbReference type="GO" id="GO:0005509">
    <property type="term" value="F:calcium ion binding"/>
    <property type="evidence" value="ECO:0007669"/>
    <property type="project" value="InterPro"/>
</dbReference>
<keyword evidence="17" id="KW-1185">Reference proteome</keyword>
<keyword evidence="9" id="KW-0472">Membrane</keyword>
<dbReference type="EMBL" id="AL671986">
    <property type="status" value="NOT_ANNOTATED_CDS"/>
    <property type="molecule type" value="Genomic_DNA"/>
</dbReference>
<keyword evidence="10" id="KW-0168">Coated pit</keyword>
<dbReference type="SMR" id="B1AUU8"/>
<feature type="domain" description="EH" evidence="14">
    <location>
        <begin position="15"/>
        <end position="104"/>
    </location>
</feature>
<evidence type="ECO:0000256" key="5">
    <source>
        <dbReference type="ARBA" id="ARBA00022723"/>
    </source>
</evidence>
<feature type="region of interest" description="Disordered" evidence="13">
    <location>
        <begin position="626"/>
        <end position="714"/>
    </location>
</feature>
<dbReference type="Gene3D" id="1.10.287.1490">
    <property type="match status" value="1"/>
</dbReference>
<feature type="coiled-coil region" evidence="12">
    <location>
        <begin position="335"/>
        <end position="425"/>
    </location>
</feature>
<evidence type="ECO:0007829" key="31">
    <source>
        <dbReference type="PubMed" id="23186163"/>
    </source>
</evidence>
<dbReference type="InterPro" id="IPR018247">
    <property type="entry name" value="EF_Hand_1_Ca_BS"/>
</dbReference>
<feature type="domain" description="EF-hand" evidence="15">
    <location>
        <begin position="48"/>
        <end position="83"/>
    </location>
</feature>
<reference evidence="31" key="15">
    <citation type="journal article" date="2013" name="J. Proteome Res.">
        <title>Toward a comprehensive characterization of a human cancer cell phosphoproteome.</title>
        <authorList>
            <person name="Zhou H."/>
            <person name="Di Palma S."/>
            <person name="Preisinger C."/>
            <person name="Peng M."/>
            <person name="Polat A.N."/>
            <person name="Heck A.J."/>
            <person name="Mohammed S."/>
        </authorList>
    </citation>
    <scope>IDENTIFICATION BY MASS SPECTROMETRY [LARGE SCALE ANALYSIS]</scope>
</reference>
<dbReference type="PROSITE" id="PS50031">
    <property type="entry name" value="EH"/>
    <property type="match status" value="3"/>
</dbReference>
<dbReference type="Ensembl" id="ENST00000371730.6">
    <property type="protein sequence ID" value="ENSP00000360795.2"/>
    <property type="gene ID" value="ENSG00000085832.19"/>
</dbReference>
<reference evidence="22" key="7">
    <citation type="journal article" date="2008" name="Proc. Natl. Acad. Sci. U.S.A.">
        <title>A quantitative atlas of mitotic phosphorylation.</title>
        <authorList>
            <person name="Dephoure N."/>
            <person name="Zhou C."/>
            <person name="Villen J."/>
            <person name="Beausoleil S.A."/>
            <person name="Bakalarski C.E."/>
            <person name="Elledge S.J."/>
            <person name="Gygi S.P."/>
        </authorList>
    </citation>
    <scope>IDENTIFICATION BY MASS SPECTROMETRY [LARGE SCALE ANALYSIS]</scope>
</reference>
<dbReference type="Antibodypedia" id="1916">
    <property type="antibodies" value="253 antibodies from 31 providers"/>
</dbReference>
<reference evidence="32" key="16">
    <citation type="journal article" date="2014" name="J. Proteomics">
        <title>An enzyme assisted RP-RPLC approach for in-depth analysis of human liver phosphoproteome.</title>
        <authorList>
            <person name="Bian Y."/>
            <person name="Song C."/>
            <person name="Cheng K."/>
            <person name="Dong M."/>
            <person name="Wang F."/>
            <person name="Huang J."/>
            <person name="Sun D."/>
            <person name="Wang L."/>
            <person name="Ye M."/>
            <person name="Zou H."/>
        </authorList>
    </citation>
    <scope>IDENTIFICATION BY MASS SPECTROMETRY [LARGE SCALE ANALYSIS]</scope>
</reference>
<dbReference type="UCSC" id="uc009vyz.2">
    <property type="organism name" value="human"/>
</dbReference>
<dbReference type="SMART" id="SM00027">
    <property type="entry name" value="EH"/>
    <property type="match status" value="3"/>
</dbReference>
<accession>B1AUU8</accession>
<proteinExistence type="evidence at protein level"/>
<keyword evidence="7" id="KW-0106">Calcium</keyword>
<reference evidence="21" key="5">
    <citation type="journal article" date="2008" name="J. Proteome Res.">
        <title>Phosphoproteome of resting human platelets.</title>
        <authorList>
            <person name="Zahedi R.P."/>
            <person name="Lewandrowski U."/>
            <person name="Wiesner J."/>
            <person name="Wortelkamp S."/>
            <person name="Moebius J."/>
            <person name="Schutz C."/>
            <person name="Walter U."/>
            <person name="Gambaryan S."/>
            <person name="Sickmann A."/>
        </authorList>
    </citation>
    <scope>IDENTIFICATION BY MASS SPECTROMETRY [LARGE SCALE ANALYSIS]</scope>
</reference>
<dbReference type="InterPro" id="IPR003903">
    <property type="entry name" value="UIM_dom"/>
</dbReference>
<dbReference type="AlphaFoldDB" id="B1AUU8"/>
<dbReference type="ExpressionAtlas" id="B1AUU8">
    <property type="expression patterns" value="baseline and differential"/>
</dbReference>
<evidence type="ECO:0000259" key="15">
    <source>
        <dbReference type="PROSITE" id="PS50222"/>
    </source>
</evidence>
<reference evidence="20" key="3">
    <citation type="journal article" date="2006" name="Nat. Biotechnol.">
        <title>A probability-based approach for high-throughput protein phosphorylation analysis and site localization.</title>
        <authorList>
            <person name="Beausoleil S.A."/>
            <person name="Villen J."/>
            <person name="Gerber S.A."/>
            <person name="Rush J."/>
            <person name="Gygi S.P."/>
        </authorList>
    </citation>
    <scope>IDENTIFICATION BY MASS SPECTROMETRY [LARGE SCALE ANALYSIS]</scope>
</reference>
<dbReference type="HOGENOM" id="CLU_007270_0_0_1"/>
<reference evidence="24" key="8">
    <citation type="journal article" date="2009" name="Anal. Chem.">
        <title>Lys-N and trypsin cover complementary parts of the phosphoproteome in a refined SCX-based approach.</title>
        <authorList>
            <person name="Gauci S."/>
            <person name="Helbig A.O."/>
            <person name="Slijper M."/>
            <person name="Krijgsveld J."/>
            <person name="Heck A.J."/>
            <person name="Mohammed S."/>
        </authorList>
    </citation>
    <scope>IDENTIFICATION BY MASS SPECTROMETRY [LARGE SCALE ANALYSIS]</scope>
</reference>
<organism evidence="16 17">
    <name type="scientific">Homo sapiens</name>
    <name type="common">Human</name>
    <dbReference type="NCBI Taxonomy" id="9606"/>
    <lineage>
        <taxon>Eukaryota</taxon>
        <taxon>Metazoa</taxon>
        <taxon>Chordata</taxon>
        <taxon>Craniata</taxon>
        <taxon>Vertebrata</taxon>
        <taxon>Euteleostomi</taxon>
        <taxon>Mammalia</taxon>
        <taxon>Eutheria</taxon>
        <taxon>Euarchontoglires</taxon>
        <taxon>Primates</taxon>
        <taxon>Haplorrhini</taxon>
        <taxon>Catarrhini</taxon>
        <taxon>Hominidae</taxon>
        <taxon>Homo</taxon>
    </lineage>
</organism>
<evidence type="ECO:0007829" key="28">
    <source>
        <dbReference type="PubMed" id="21406692"/>
    </source>
</evidence>
<keyword evidence="8" id="KW-0007">Acetylation</keyword>
<dbReference type="SUPFAM" id="SSF90257">
    <property type="entry name" value="Myosin rod fragments"/>
    <property type="match status" value="1"/>
</dbReference>
<keyword evidence="4" id="KW-0254">Endocytosis</keyword>
<dbReference type="OrthoDB" id="524326at2759"/>
<comment type="subcellular location">
    <subcellularLocation>
        <location evidence="1">Cell membrane</location>
        <topology evidence="1">Peripheral membrane protein</topology>
    </subcellularLocation>
    <subcellularLocation>
        <location evidence="11">Membrane</location>
        <location evidence="11">Coated pit</location>
    </subcellularLocation>
</comment>
<reference evidence="16" key="18">
    <citation type="submission" date="2025-09" db="UniProtKB">
        <authorList>
            <consortium name="Ensembl"/>
        </authorList>
    </citation>
    <scope>IDENTIFICATION</scope>
</reference>
<evidence type="ECO:0007829" key="26">
    <source>
        <dbReference type="PubMed" id="20068231"/>
    </source>
</evidence>
<evidence type="ECO:0000256" key="8">
    <source>
        <dbReference type="ARBA" id="ARBA00022990"/>
    </source>
</evidence>
<keyword evidence="18 19" id="KW-1267">Proteomics identification</keyword>
<dbReference type="SMART" id="SM00054">
    <property type="entry name" value="EFh"/>
    <property type="match status" value="3"/>
</dbReference>
<dbReference type="InterPro" id="IPR011992">
    <property type="entry name" value="EF-hand-dom_pair"/>
</dbReference>
<dbReference type="GO" id="GO:0006897">
    <property type="term" value="P:endocytosis"/>
    <property type="evidence" value="ECO:0007669"/>
    <property type="project" value="UniProtKB-KW"/>
</dbReference>
<dbReference type="VEuPathDB" id="HostDB:ENSG00000085832"/>
<keyword evidence="3" id="KW-0597">Phosphoprotein</keyword>
<reference evidence="28" key="12">
    <citation type="journal article" date="2011" name="Sci. Signal.">
        <title>System-wide temporal characterization of the proteome and phosphoproteome of human embryonic stem cell differentiation.</title>
        <authorList>
            <person name="Rigbolt K.T."/>
            <person name="Prokhorova T.A."/>
            <person name="Akimov V."/>
            <person name="Henningsen J."/>
            <person name="Johansen P.T."/>
            <person name="Kratchmarova I."/>
            <person name="Kassem M."/>
            <person name="Mann M."/>
            <person name="Olsen J.V."/>
            <person name="Blagoev B."/>
        </authorList>
    </citation>
    <scope>IDENTIFICATION BY MASS SPECTROMETRY [LARGE SCALE ANALYSIS]</scope>
</reference>
<reference evidence="16 17" key="2">
    <citation type="journal article" date="2004" name="Nature">
        <title>Finishing the euchromatic sequence of the human genome.</title>
        <authorList>
            <consortium name="International Human Genome Sequencing Consortium"/>
        </authorList>
    </citation>
    <scope>NUCLEOTIDE SEQUENCE [LARGE SCALE GENOMIC DNA]</scope>
</reference>
<dbReference type="ChiTaRS" id="EPS15">
    <property type="organism name" value="human"/>
</dbReference>
<dbReference type="Bgee" id="ENSG00000085832">
    <property type="expression patterns" value="Expressed in endothelial cell and 213 other cell types or tissues"/>
</dbReference>
<feature type="domain" description="EH" evidence="14">
    <location>
        <begin position="128"/>
        <end position="216"/>
    </location>
</feature>
<evidence type="ECO:0000256" key="12">
    <source>
        <dbReference type="SAM" id="Coils"/>
    </source>
</evidence>
<dbReference type="EMBL" id="AC104170">
    <property type="status" value="NOT_ANNOTATED_CDS"/>
    <property type="molecule type" value="Genomic_DNA"/>
</dbReference>
<dbReference type="PANTHER" id="PTHR11216:SF54">
    <property type="entry name" value="EPIDERMAL GROWTH FACTOR RECEPTOR SUBSTRATE 15"/>
    <property type="match status" value="1"/>
</dbReference>
<dbReference type="Ensembl" id="ENST00000371730.6">
    <property type="protein sequence ID" value="ENSP00000360795.2"/>
    <property type="gene ID" value="ENSG00000085832.18"/>
</dbReference>
<evidence type="ECO:0007829" key="21">
    <source>
        <dbReference type="PubMed" id="18088087"/>
    </source>
</evidence>
<dbReference type="GO" id="GO:0005886">
    <property type="term" value="C:plasma membrane"/>
    <property type="evidence" value="ECO:0007669"/>
    <property type="project" value="UniProtKB-SubCell"/>
</dbReference>
<evidence type="ECO:0000313" key="17">
    <source>
        <dbReference type="Proteomes" id="UP000005640"/>
    </source>
</evidence>
<evidence type="ECO:0007829" key="32">
    <source>
        <dbReference type="PubMed" id="24275569"/>
    </source>
</evidence>
<feature type="domain" description="EF-hand" evidence="15">
    <location>
        <begin position="223"/>
        <end position="258"/>
    </location>
</feature>
<dbReference type="FunFam" id="1.10.287.1490:FF:000029">
    <property type="entry name" value="Epidermal growth factor receptor substrate 15"/>
    <property type="match status" value="1"/>
</dbReference>
<reference evidence="25" key="9">
    <citation type="journal article" date="2009" name="Sci. Signal.">
        <title>Quantitative phosphoproteomic analysis of T cell receptor signaling reveals system-wide modulation of protein-protein interactions.</title>
        <authorList>
            <person name="Mayya V."/>
            <person name="Lundgren D.H."/>
            <person name="Hwang S.I."/>
            <person name="Rezaul K."/>
            <person name="Wu L."/>
            <person name="Eng J.K."/>
            <person name="Rodionov V."/>
            <person name="Han D.K."/>
        </authorList>
    </citation>
    <scope>IDENTIFICATION BY MASS SPECTROMETRY [LARGE SCALE ANALYSIS]</scope>
</reference>
<reference evidence="16 17" key="1">
    <citation type="journal article" date="2001" name="Nature">
        <title>Initial sequencing and analysis of the human genome.</title>
        <authorList>
            <consortium name="International Human Genome Sequencing Consortium"/>
            <person name="Lander E.S."/>
            <person name="Linton L.M."/>
            <person name="Birren B."/>
            <person name="Nusbaum C."/>
            <person name="Zody M.C."/>
            <person name="Baldwin J."/>
            <person name="Devon K."/>
            <person name="Dewar K."/>
            <person name="Doyle M."/>
            <person name="FitzHugh W."/>
            <person name="Funke R."/>
            <person name="Gage D."/>
            <person name="Harris K."/>
            <person name="Heaford A."/>
            <person name="Howland J."/>
            <person name="Kann L."/>
            <person name="Lehoczky J."/>
            <person name="LeVine R."/>
            <person name="McEwan P."/>
            <person name="McKernan K."/>
            <person name="Meldrim J."/>
            <person name="Mesirov J.P."/>
            <person name="Miranda C."/>
            <person name="Morris W."/>
            <person name="Naylor J."/>
            <person name="Raymond C."/>
            <person name="Rosetti M."/>
            <person name="Santos R."/>
            <person name="Sheridan A."/>
            <person name="Sougnez C."/>
            <person name="Stange-Thomann N."/>
            <person name="Stojanovic N."/>
            <person name="Subramanian A."/>
            <person name="Wyman D."/>
            <person name="Rogers J."/>
            <person name="Sulston J."/>
            <person name="Ainscough R."/>
            <person name="Beck S."/>
            <person name="Bentley D."/>
            <person name="Burton J."/>
            <person name="Clee C."/>
            <person name="Carter N."/>
            <person name="Coulson A."/>
            <person name="Deadman R."/>
            <person name="Deloukas P."/>
            <person name="Dunham A."/>
            <person name="Dunham I."/>
            <person name="Durbin R."/>
            <person name="French L."/>
            <person name="Grafham D."/>
            <person name="Gregory S."/>
            <person name="Hubbard T."/>
            <person name="Humphray S."/>
            <person name="Hunt A."/>
            <person name="Jones M."/>
            <person name="Lloyd C."/>
            <person name="McMurray A."/>
            <person name="Matthews L."/>
            <person name="Mercer S."/>
            <person name="Milne S."/>
            <person name="Mullikin J.C."/>
            <person name="Mungall A."/>
            <person name="Plumb R."/>
            <person name="Ross M."/>
            <person name="Shownkeen R."/>
            <person name="Sims S."/>
            <person name="Waterston R.H."/>
            <person name="Wilson R.K."/>
            <person name="Hillier L.W."/>
            <person name="McPherson J.D."/>
            <person name="Marra M.A."/>
            <person name="Mardis E.R."/>
            <person name="Fulton L.A."/>
            <person name="Chinwalla A.T."/>
            <person name="Pepin K.H."/>
            <person name="Gish W.R."/>
            <person name="Chissoe S.L."/>
            <person name="Wendl M.C."/>
            <person name="Delehaunty K.D."/>
            <person name="Miner T.L."/>
            <person name="Delehaunty A."/>
            <person name="Kramer J.B."/>
            <person name="Cook L.L."/>
            <person name="Fulton R.S."/>
            <person name="Johnson D.L."/>
            <person name="Minx P.J."/>
            <person name="Clifton S.W."/>
            <person name="Hawkins T."/>
            <person name="Branscomb E."/>
            <person name="Predki P."/>
            <person name="Richardson P."/>
            <person name="Wenning S."/>
            <person name="Slezak T."/>
            <person name="Doggett N."/>
            <person name="Cheng J.F."/>
            <person name="Olsen A."/>
            <person name="Lucas S."/>
            <person name="Elkin C."/>
            <person name="Uberbacher E."/>
            <person name="Frazier M."/>
            <person name="Gibbs R.A."/>
            <person name="Muzny D.M."/>
            <person name="Scherer S.E."/>
            <person name="Bouck J.B."/>
            <person name="Sodergren E.J."/>
            <person name="Worley K.C."/>
            <person name="Rives C.M."/>
            <person name="Gorrell J.H."/>
            <person name="Metzker M.L."/>
            <person name="Naylor S.L."/>
            <person name="Kucherlapati R.S."/>
            <person name="Nelson D.L."/>
            <person name="Weinstock G.M."/>
            <person name="Sakaki Y."/>
            <person name="Fujiyama A."/>
            <person name="Hattori M."/>
            <person name="Yada T."/>
            <person name="Toyoda A."/>
            <person name="Itoh T."/>
            <person name="Kawagoe C."/>
            <person name="Watanabe H."/>
            <person name="Totoki Y."/>
            <person name="Taylor T."/>
            <person name="Weissenbach J."/>
            <person name="Heilig R."/>
            <person name="Saurin W."/>
            <person name="Artiguenave F."/>
            <person name="Brottier P."/>
            <person name="Bruls T."/>
            <person name="Pelletier E."/>
            <person name="Robert C."/>
            <person name="Wincker P."/>
            <person name="Smith D.R."/>
            <person name="Doucette-Stamm L."/>
            <person name="Rubenfield M."/>
            <person name="Weinstock K."/>
            <person name="Lee H.M."/>
            <person name="Dubois J."/>
            <person name="Rosenthal A."/>
            <person name="Platzer M."/>
            <person name="Nyakatura G."/>
            <person name="Taudien S."/>
            <person name="Rump A."/>
            <person name="Yang H."/>
            <person name="Yu J."/>
            <person name="Wang J."/>
            <person name="Huang G."/>
            <person name="Gu J."/>
            <person name="Hood L."/>
            <person name="Rowen L."/>
            <person name="Madan A."/>
            <person name="Qin S."/>
            <person name="Davis R.W."/>
            <person name="Federspiel N.A."/>
            <person name="Abola A.P."/>
            <person name="Proctor M.J."/>
            <person name="Myers R.M."/>
            <person name="Schmutz J."/>
            <person name="Dickson M."/>
            <person name="Grimwood J."/>
            <person name="Cox D.R."/>
            <person name="Olson M.V."/>
            <person name="Kaul R."/>
            <person name="Raymond C."/>
            <person name="Shimizu N."/>
            <person name="Kawasaki K."/>
            <person name="Minoshima S."/>
            <person name="Evans G.A."/>
            <person name="Athanasiou M."/>
            <person name="Schultz R."/>
            <person name="Roe B.A."/>
            <person name="Chen F."/>
            <person name="Pan H."/>
            <person name="Ramser J."/>
            <person name="Lehrach H."/>
            <person name="Reinhardt R."/>
            <person name="McCombie W.R."/>
            <person name="de la Bastide M."/>
            <person name="Dedhia N."/>
            <person name="Blocker H."/>
            <person name="Hornischer K."/>
            <person name="Nordsiek G."/>
            <person name="Agarwala R."/>
            <person name="Aravind L."/>
            <person name="Bailey J.A."/>
            <person name="Bateman A."/>
            <person name="Batzoglou S."/>
            <person name="Birney E."/>
            <person name="Bork P."/>
            <person name="Brown D.G."/>
            <person name="Burge C.B."/>
            <person name="Cerutti L."/>
            <person name="Chen H.C."/>
            <person name="Church D."/>
            <person name="Clamp M."/>
            <person name="Copley R.R."/>
            <person name="Doerks T."/>
            <person name="Eddy S.R."/>
            <person name="Eichler E.E."/>
            <person name="Furey T.S."/>
            <person name="Galagan J."/>
            <person name="Gilbert J.G."/>
            <person name="Harmon C."/>
            <person name="Hayashizaki Y."/>
            <person name="Haussler D."/>
            <person name="Hermjakob H."/>
            <person name="Hokamp K."/>
            <person name="Jang W."/>
            <person name="Johnson L.S."/>
            <person name="Jones T.A."/>
            <person name="Kasif S."/>
            <person name="Kaspryzk A."/>
            <person name="Kennedy S."/>
            <person name="Kent W.J."/>
            <person name="Kitts P."/>
            <person name="Koonin E.V."/>
            <person name="Korf I."/>
            <person name="Kulp D."/>
            <person name="Lancet D."/>
            <person name="Lowe T.M."/>
            <person name="McLysaght A."/>
            <person name="Mikkelsen T."/>
            <person name="Moran J.V."/>
            <person name="Mulder N."/>
            <person name="Pollara V.J."/>
            <person name="Ponting C.P."/>
            <person name="Schuler G."/>
            <person name="Schultz J."/>
            <person name="Slater G."/>
            <person name="Smit A.F."/>
            <person name="Stupka E."/>
            <person name="Szustakowski J."/>
            <person name="Thierry-Mieg D."/>
            <person name="Thierry-Mieg J."/>
            <person name="Wagner L."/>
            <person name="Wallis J."/>
            <person name="Wheeler R."/>
            <person name="Williams A."/>
            <person name="Wolf Y.I."/>
            <person name="Wolfe K.H."/>
            <person name="Yang S.P."/>
            <person name="Yeh R.F."/>
            <person name="Collins F."/>
            <person name="Guyer M.S."/>
            <person name="Peterson J."/>
            <person name="Felsenfeld A."/>
            <person name="Wetterstrand K.A."/>
            <person name="Patrinos A."/>
            <person name="Morgan M.J."/>
            <person name="de Jong P."/>
            <person name="Catanese J.J."/>
            <person name="Osoegawa K."/>
            <person name="Shizuya H."/>
            <person name="Choi S."/>
            <person name="Chen Y.J."/>
        </authorList>
    </citation>
    <scope>NUCLEOTIDE SEQUENCE [LARGE SCALE GENOMIC DNA]</scope>
</reference>
<dbReference type="InterPro" id="IPR002048">
    <property type="entry name" value="EF_hand_dom"/>
</dbReference>
<feature type="domain" description="EF-hand" evidence="15">
    <location>
        <begin position="160"/>
        <end position="195"/>
    </location>
</feature>
<dbReference type="PROSITE" id="PS00018">
    <property type="entry name" value="EF_HAND_1"/>
    <property type="match status" value="2"/>
</dbReference>
<evidence type="ECO:0000256" key="11">
    <source>
        <dbReference type="ARBA" id="ARBA00037878"/>
    </source>
</evidence>
<dbReference type="SUPFAM" id="SSF47473">
    <property type="entry name" value="EF-hand"/>
    <property type="match status" value="3"/>
</dbReference>
<evidence type="ECO:0000259" key="14">
    <source>
        <dbReference type="PROSITE" id="PS50031"/>
    </source>
</evidence>
<dbReference type="GO" id="GO:0005829">
    <property type="term" value="C:cytosol"/>
    <property type="evidence" value="ECO:0000314"/>
    <property type="project" value="HPA"/>
</dbReference>
<dbReference type="FunFam" id="1.10.238.10:FF:000074">
    <property type="entry name" value="epidermal growth factor receptor substrate 15 isoform X1"/>
    <property type="match status" value="1"/>
</dbReference>
<dbReference type="GeneTree" id="ENSGT00940000155751"/>
<dbReference type="FunFam" id="1.10.238.10:FF:000026">
    <property type="entry name" value="Epidermal growth factor receptor pathway substrate 15-like 1"/>
    <property type="match status" value="1"/>
</dbReference>
<gene>
    <name evidence="16" type="primary">EPS15</name>
</gene>
<dbReference type="MassIVE" id="B1AUU8"/>
<reference evidence="29" key="13">
    <citation type="journal article" date="2012" name="Mol. Cell. Proteomics">
        <title>Comparative large-scale characterisation of plant vs. mammal proteins reveals similar and idiosyncratic N-alpha acetylation features.</title>
        <authorList>
            <person name="Bienvenut W.V."/>
            <person name="Sumpton D."/>
            <person name="Martinez A."/>
            <person name="Lilla S."/>
            <person name="Espagne C."/>
            <person name="Meinnel T."/>
            <person name="Giglione C."/>
        </authorList>
    </citation>
    <scope>IDENTIFICATION BY MASS SPECTROMETRY [LARGE SCALE ANALYSIS]</scope>
</reference>
<sequence>MAAAAQLSLTQLSSGNPVYEKYYRQVDTGNTGRVLASDAAAFLKKSGLPDLILGKIWDLADTDGKGILNKQEFFVALRLVACAQNGLEVSLSSLNLAVPPPRFHDTSSPLLISGTSAAELPWAVKPEDKAKYDAIFDSLSPVNGFLSGDKVKPVLLNSKLPVDILGRVWELSDIDHDGMLDRDEFAVAMFLVYCALEKEPVPMSLPPALVPPSKRKTWVVSPAEKAKYDEIFLKTDKDMDGFVSGLEVREIFLKTGLPSTLLAHIWSLCDTKDCGKLSKDQFALAFHLISQKLIKGIDPPHVLTPEMIPPSDRASLQKNIIGSSPVADFSAIKELDTLNNEIVDLQREKNNVEQDLKEKEDTIKQRTSEVQDLQDEVQRENTNLQKLQAQKQQVQELLDELDEQKAQLEEQLKEVRKKCAEEAQLARSSPELLPSGVTDENEVTTAVTEKVCSELDNNRHSKEEDPFNVDSSSLTGPVADTNLDFFQSDPFVGSDPFKDDPFGKIDPFGGDPFKGSDPFASDCFFRQSTDPFATSSTDPFSAANNSSITSVETLKHNDPFAPGGTVVAASDSATDPFASVFGNESFGGGFADFSTLSKVNNEDPFRSATSSSVSNVVITKNVFEETSVKSEDEPPALPPKIGTPTRPCPLPPGKRSINKLDSPDPFKLNDPFQPFPGNDSPKEKDPEIFCDPFTSATTTTNKEADPSNFANFSAYPSEEDMIEWAKRESEREEEQRLARLNQQEQEDLELAIALSKSEISEA</sequence>
<evidence type="ECO:0007829" key="25">
    <source>
        <dbReference type="PubMed" id="19690332"/>
    </source>
</evidence>
<evidence type="ECO:0007829" key="24">
    <source>
        <dbReference type="PubMed" id="19413330"/>
    </source>
</evidence>
<dbReference type="HGNC" id="HGNC:3419">
    <property type="gene designation" value="EPS15"/>
</dbReference>
<keyword evidence="5" id="KW-0479">Metal-binding</keyword>
<evidence type="ECO:0000256" key="2">
    <source>
        <dbReference type="ARBA" id="ARBA00022475"/>
    </source>
</evidence>
<evidence type="ECO:0007829" key="30">
    <source>
        <dbReference type="PubMed" id="22814378"/>
    </source>
</evidence>
<name>B1AUU8_HUMAN</name>
<protein>
    <submittedName>
        <fullName evidence="16">Epidermal growth factor receptor pathway substrate 15</fullName>
    </submittedName>
</protein>
<feature type="domain" description="EH" evidence="14">
    <location>
        <begin position="224"/>
        <end position="314"/>
    </location>
</feature>
<dbReference type="PANTHER" id="PTHR11216">
    <property type="entry name" value="EH DOMAIN"/>
    <property type="match status" value="1"/>
</dbReference>
<evidence type="ECO:0000256" key="10">
    <source>
        <dbReference type="ARBA" id="ARBA00023176"/>
    </source>
</evidence>
<reference evidence="30" key="14">
    <citation type="journal article" date="2012" name="Proc. Natl. Acad. Sci. U.S.A.">
        <title>N-terminal acetylome analyses and functional insights of the N-terminal acetyltransferase NatB.</title>
        <authorList>
            <person name="Van Damme P."/>
            <person name="Lasa M."/>
            <person name="Polevoda B."/>
            <person name="Gazquez C."/>
            <person name="Elosegui-Artola A."/>
            <person name="Kim D.S."/>
            <person name="De Juan-Pardo E."/>
            <person name="Demeyer K."/>
            <person name="Hole K."/>
            <person name="Larrea E."/>
            <person name="Timmerman E."/>
            <person name="Prieto J."/>
            <person name="Arnesen T."/>
            <person name="Sherman F."/>
            <person name="Gevaert K."/>
            <person name="Aldabe R."/>
        </authorList>
    </citation>
    <scope>IDENTIFICATION BY MASS SPECTROMETRY [LARGE SCALE ANALYSIS]</scope>
</reference>
<evidence type="ECO:0000256" key="3">
    <source>
        <dbReference type="ARBA" id="ARBA00022553"/>
    </source>
</evidence>
<dbReference type="PROSITE" id="PS50330">
    <property type="entry name" value="UIM"/>
    <property type="match status" value="2"/>
</dbReference>
<dbReference type="CDD" id="cd00052">
    <property type="entry name" value="EH"/>
    <property type="match status" value="3"/>
</dbReference>
<evidence type="ECO:0000256" key="9">
    <source>
        <dbReference type="ARBA" id="ARBA00023136"/>
    </source>
</evidence>
<evidence type="ECO:0000256" key="4">
    <source>
        <dbReference type="ARBA" id="ARBA00022583"/>
    </source>
</evidence>
<evidence type="ECO:0000256" key="1">
    <source>
        <dbReference type="ARBA" id="ARBA00004202"/>
    </source>
</evidence>
<evidence type="ECO:0000313" key="16">
    <source>
        <dbReference type="Ensembl" id="ENSP00000360795.2"/>
    </source>
</evidence>
<evidence type="ECO:0007829" key="20">
    <source>
        <dbReference type="PubMed" id="16964243"/>
    </source>
</evidence>